<dbReference type="GO" id="GO:0030254">
    <property type="term" value="P:protein secretion by the type III secretion system"/>
    <property type="evidence" value="ECO:0007669"/>
    <property type="project" value="InterPro"/>
</dbReference>
<organism evidence="1 2">
    <name type="scientific">Candidatus Bilophila faecipullorum</name>
    <dbReference type="NCBI Taxonomy" id="2838482"/>
    <lineage>
        <taxon>Bacteria</taxon>
        <taxon>Pseudomonadati</taxon>
        <taxon>Thermodesulfobacteriota</taxon>
        <taxon>Desulfovibrionia</taxon>
        <taxon>Desulfovibrionales</taxon>
        <taxon>Desulfovibrionaceae</taxon>
        <taxon>Bilophila</taxon>
    </lineage>
</organism>
<dbReference type="AlphaFoldDB" id="A0A9D1QZ72"/>
<reference evidence="1" key="1">
    <citation type="journal article" date="2021" name="PeerJ">
        <title>Extensive microbial diversity within the chicken gut microbiome revealed by metagenomics and culture.</title>
        <authorList>
            <person name="Gilroy R."/>
            <person name="Ravi A."/>
            <person name="Getino M."/>
            <person name="Pursley I."/>
            <person name="Horton D.L."/>
            <person name="Alikhan N.F."/>
            <person name="Baker D."/>
            <person name="Gharbi K."/>
            <person name="Hall N."/>
            <person name="Watson M."/>
            <person name="Adriaenssens E.M."/>
            <person name="Foster-Nyarko E."/>
            <person name="Jarju S."/>
            <person name="Secka A."/>
            <person name="Antonio M."/>
            <person name="Oren A."/>
            <person name="Chaudhuri R.R."/>
            <person name="La Ragione R."/>
            <person name="Hildebrand F."/>
            <person name="Pallen M.J."/>
        </authorList>
    </citation>
    <scope>NUCLEOTIDE SEQUENCE</scope>
    <source>
        <strain evidence="1">ChiSxjej5B17-1746</strain>
    </source>
</reference>
<protein>
    <submittedName>
        <fullName evidence="1">CesT family type III secretion system chaperone</fullName>
    </submittedName>
</protein>
<evidence type="ECO:0000313" key="1">
    <source>
        <dbReference type="EMBL" id="HIW78618.1"/>
    </source>
</evidence>
<accession>A0A9D1QZ72</accession>
<gene>
    <name evidence="1" type="ORF">H9874_05660</name>
</gene>
<dbReference type="InterPro" id="IPR010261">
    <property type="entry name" value="Tir_chaperone"/>
</dbReference>
<dbReference type="CDD" id="cd16364">
    <property type="entry name" value="T3SC_I-like"/>
    <property type="match status" value="1"/>
</dbReference>
<reference evidence="1" key="2">
    <citation type="submission" date="2021-04" db="EMBL/GenBank/DDBJ databases">
        <authorList>
            <person name="Gilroy R."/>
        </authorList>
    </citation>
    <scope>NUCLEOTIDE SEQUENCE</scope>
    <source>
        <strain evidence="1">ChiSxjej5B17-1746</strain>
    </source>
</reference>
<dbReference type="EMBL" id="DXGI01000205">
    <property type="protein sequence ID" value="HIW78618.1"/>
    <property type="molecule type" value="Genomic_DNA"/>
</dbReference>
<dbReference type="Gene3D" id="3.30.1460.10">
    <property type="match status" value="1"/>
</dbReference>
<sequence>MEFSYLVESLGKHCGLDLSLSDGRCTLRFDGEHDVTFEADEDALVLHGPVGDGLCLSNPDNLRLLLTASFLGAETDGGALSVWQRTGEIVLWKRFDAFVDYPAFENAVNAFLAQIIHWKGRLKALPSVSSAASGGMNTIPDGIRV</sequence>
<dbReference type="SUPFAM" id="SSF69635">
    <property type="entry name" value="Type III secretory system chaperone-like"/>
    <property type="match status" value="1"/>
</dbReference>
<evidence type="ECO:0000313" key="2">
    <source>
        <dbReference type="Proteomes" id="UP000824264"/>
    </source>
</evidence>
<dbReference type="Proteomes" id="UP000824264">
    <property type="component" value="Unassembled WGS sequence"/>
</dbReference>
<comment type="caution">
    <text evidence="1">The sequence shown here is derived from an EMBL/GenBank/DDBJ whole genome shotgun (WGS) entry which is preliminary data.</text>
</comment>
<name>A0A9D1QZ72_9BACT</name>
<dbReference type="Pfam" id="PF05932">
    <property type="entry name" value="CesT"/>
    <property type="match status" value="1"/>
</dbReference>
<proteinExistence type="predicted"/>